<dbReference type="SUPFAM" id="SSF53448">
    <property type="entry name" value="Nucleotide-diphospho-sugar transferases"/>
    <property type="match status" value="1"/>
</dbReference>
<feature type="domain" description="Glycosyltransferase 2-like" evidence="1">
    <location>
        <begin position="6"/>
        <end position="162"/>
    </location>
</feature>
<organism evidence="2 3">
    <name type="scientific">candidate division TA06 bacterium DG_26</name>
    <dbReference type="NCBI Taxonomy" id="1703771"/>
    <lineage>
        <taxon>Bacteria</taxon>
        <taxon>Bacteria division TA06</taxon>
    </lineage>
</organism>
<dbReference type="AlphaFoldDB" id="A0A0S7WL95"/>
<dbReference type="InterPro" id="IPR029044">
    <property type="entry name" value="Nucleotide-diphossugar_trans"/>
</dbReference>
<dbReference type="InterPro" id="IPR001173">
    <property type="entry name" value="Glyco_trans_2-like"/>
</dbReference>
<dbReference type="EMBL" id="LIZT01000010">
    <property type="protein sequence ID" value="KPJ50902.1"/>
    <property type="molecule type" value="Genomic_DNA"/>
</dbReference>
<protein>
    <recommendedName>
        <fullName evidence="1">Glycosyltransferase 2-like domain-containing protein</fullName>
    </recommendedName>
</protein>
<dbReference type="Gene3D" id="3.90.550.10">
    <property type="entry name" value="Spore Coat Polysaccharide Biosynthesis Protein SpsA, Chain A"/>
    <property type="match status" value="1"/>
</dbReference>
<dbReference type="PANTHER" id="PTHR48090">
    <property type="entry name" value="UNDECAPRENYL-PHOSPHATE 4-DEOXY-4-FORMAMIDO-L-ARABINOSE TRANSFERASE-RELATED"/>
    <property type="match status" value="1"/>
</dbReference>
<accession>A0A0S7WL95</accession>
<dbReference type="Pfam" id="PF00535">
    <property type="entry name" value="Glycos_transf_2"/>
    <property type="match status" value="1"/>
</dbReference>
<dbReference type="PANTHER" id="PTHR48090:SF7">
    <property type="entry name" value="RFBJ PROTEIN"/>
    <property type="match status" value="1"/>
</dbReference>
<dbReference type="CDD" id="cd04179">
    <property type="entry name" value="DPM_DPG-synthase_like"/>
    <property type="match status" value="1"/>
</dbReference>
<evidence type="ECO:0000313" key="2">
    <source>
        <dbReference type="EMBL" id="KPJ50902.1"/>
    </source>
</evidence>
<evidence type="ECO:0000313" key="3">
    <source>
        <dbReference type="Proteomes" id="UP000051124"/>
    </source>
</evidence>
<proteinExistence type="predicted"/>
<evidence type="ECO:0000259" key="1">
    <source>
        <dbReference type="Pfam" id="PF00535"/>
    </source>
</evidence>
<name>A0A0S7WL95_UNCT6</name>
<reference evidence="2 3" key="1">
    <citation type="journal article" date="2015" name="Microbiome">
        <title>Genomic resolution of linkages in carbon, nitrogen, and sulfur cycling among widespread estuary sediment bacteria.</title>
        <authorList>
            <person name="Baker B.J."/>
            <person name="Lazar C.S."/>
            <person name="Teske A.P."/>
            <person name="Dick G.J."/>
        </authorList>
    </citation>
    <scope>NUCLEOTIDE SEQUENCE [LARGE SCALE GENOMIC DNA]</scope>
    <source>
        <strain evidence="2">DG_26</strain>
    </source>
</reference>
<sequence>MKTVCLIPVYNEEKNLPKLLPQLVALLKREDILMVDDGSEDGSCRVATAYGIHTIRNPNNLGKGNALRSGFRWALNHGYDAVLTIDADCQHDPESIPSMIRAVSAAEADIVVGIRTLSRESMPLHRIVSNKLTSLVVSLLTKRRVRDTQSGFRVMRTNLLRRISLRTSKFEIESELLIRALKRGYRVAEIPIETLYGDEESSISGFPDTVRFILLALKSLFWFAH</sequence>
<gene>
    <name evidence="2" type="ORF">AMJ40_01520</name>
</gene>
<dbReference type="Proteomes" id="UP000051124">
    <property type="component" value="Unassembled WGS sequence"/>
</dbReference>
<comment type="caution">
    <text evidence="2">The sequence shown here is derived from an EMBL/GenBank/DDBJ whole genome shotgun (WGS) entry which is preliminary data.</text>
</comment>
<dbReference type="InterPro" id="IPR050256">
    <property type="entry name" value="Glycosyltransferase_2"/>
</dbReference>